<keyword evidence="8 11" id="KW-1133">Transmembrane helix</keyword>
<dbReference type="NCBIfam" id="TIGR00810">
    <property type="entry name" value="secG"/>
    <property type="match status" value="1"/>
</dbReference>
<evidence type="ECO:0000256" key="6">
    <source>
        <dbReference type="ARBA" id="ARBA00022692"/>
    </source>
</evidence>
<organism evidence="13 14">
    <name type="scientific">Candidatus Nitrosoglobus terrae</name>
    <dbReference type="NCBI Taxonomy" id="1630141"/>
    <lineage>
        <taxon>Bacteria</taxon>
        <taxon>Pseudomonadati</taxon>
        <taxon>Pseudomonadota</taxon>
        <taxon>Gammaproteobacteria</taxon>
        <taxon>Chromatiales</taxon>
        <taxon>Chromatiaceae</taxon>
        <taxon>Candidatus Nitrosoglobus</taxon>
    </lineage>
</organism>
<evidence type="ECO:0000256" key="7">
    <source>
        <dbReference type="ARBA" id="ARBA00022927"/>
    </source>
</evidence>
<dbReference type="GO" id="GO:0005886">
    <property type="term" value="C:plasma membrane"/>
    <property type="evidence" value="ECO:0007669"/>
    <property type="project" value="UniProtKB-SubCell"/>
</dbReference>
<dbReference type="GO" id="GO:0009306">
    <property type="term" value="P:protein secretion"/>
    <property type="evidence" value="ECO:0007669"/>
    <property type="project" value="UniProtKB-UniRule"/>
</dbReference>
<gene>
    <name evidence="13" type="ORF">TAO_0406</name>
</gene>
<evidence type="ECO:0000313" key="14">
    <source>
        <dbReference type="Proteomes" id="UP000243679"/>
    </source>
</evidence>
<keyword evidence="10 11" id="KW-0472">Membrane</keyword>
<dbReference type="Pfam" id="PF03840">
    <property type="entry name" value="SecG"/>
    <property type="match status" value="1"/>
</dbReference>
<evidence type="ECO:0000256" key="1">
    <source>
        <dbReference type="ARBA" id="ARBA00004651"/>
    </source>
</evidence>
<sequence length="149" mass="15531">MHSVLLVLHITVAIGLAGLVLIQHGKGADAGAAFGSGASATVFGASGSANFLTRASAILATLFFITSLSLAYFSERGPQKNSVTQAVKPRIIADENMVIPPLASPPNDDLSKDKDLSNRNTEQIQSDPSAEAKTSKTSKTLMDEPVPPK</sequence>
<keyword evidence="14" id="KW-1185">Reference proteome</keyword>
<evidence type="ECO:0000313" key="13">
    <source>
        <dbReference type="EMBL" id="BAW79776.1"/>
    </source>
</evidence>
<evidence type="ECO:0000256" key="8">
    <source>
        <dbReference type="ARBA" id="ARBA00022989"/>
    </source>
</evidence>
<keyword evidence="9 11" id="KW-0811">Translocation</keyword>
<comment type="subcellular location">
    <subcellularLocation>
        <location evidence="1 11">Cell membrane</location>
        <topology evidence="1 11">Multi-pass membrane protein</topology>
    </subcellularLocation>
</comment>
<dbReference type="AlphaFoldDB" id="A0A1Q2SKV4"/>
<dbReference type="PANTHER" id="PTHR34182:SF1">
    <property type="entry name" value="PROTEIN-EXPORT MEMBRANE PROTEIN SECG"/>
    <property type="match status" value="1"/>
</dbReference>
<dbReference type="InterPro" id="IPR004692">
    <property type="entry name" value="SecG"/>
</dbReference>
<evidence type="ECO:0000256" key="12">
    <source>
        <dbReference type="SAM" id="MobiDB-lite"/>
    </source>
</evidence>
<dbReference type="Proteomes" id="UP000243679">
    <property type="component" value="Chromosome"/>
</dbReference>
<keyword evidence="5 11" id="KW-1003">Cell membrane</keyword>
<dbReference type="KEGG" id="ntt:TAO_0406"/>
<evidence type="ECO:0000256" key="5">
    <source>
        <dbReference type="ARBA" id="ARBA00022475"/>
    </source>
</evidence>
<comment type="similarity">
    <text evidence="2 11">Belongs to the SecG family.</text>
</comment>
<dbReference type="GO" id="GO:0043952">
    <property type="term" value="P:protein transport by the Sec complex"/>
    <property type="evidence" value="ECO:0007669"/>
    <property type="project" value="TreeGrafter"/>
</dbReference>
<dbReference type="PANTHER" id="PTHR34182">
    <property type="entry name" value="PROTEIN-EXPORT MEMBRANE PROTEIN SECG"/>
    <property type="match status" value="1"/>
</dbReference>
<evidence type="ECO:0000256" key="4">
    <source>
        <dbReference type="ARBA" id="ARBA00022448"/>
    </source>
</evidence>
<comment type="caution">
    <text evidence="11">Lacks conserved residue(s) required for the propagation of feature annotation.</text>
</comment>
<evidence type="ECO:0000256" key="10">
    <source>
        <dbReference type="ARBA" id="ARBA00023136"/>
    </source>
</evidence>
<proteinExistence type="inferred from homology"/>
<keyword evidence="7 11" id="KW-0653">Protein transport</keyword>
<dbReference type="EMBL" id="AP014836">
    <property type="protein sequence ID" value="BAW79776.1"/>
    <property type="molecule type" value="Genomic_DNA"/>
</dbReference>
<evidence type="ECO:0000256" key="2">
    <source>
        <dbReference type="ARBA" id="ARBA00008445"/>
    </source>
</evidence>
<dbReference type="PRINTS" id="PR01651">
    <property type="entry name" value="SECGEXPORT"/>
</dbReference>
<keyword evidence="6 11" id="KW-0812">Transmembrane</keyword>
<evidence type="ECO:0000256" key="11">
    <source>
        <dbReference type="RuleBase" id="RU365087"/>
    </source>
</evidence>
<keyword evidence="4 11" id="KW-0813">Transport</keyword>
<dbReference type="GO" id="GO:0015450">
    <property type="term" value="F:protein-transporting ATPase activity"/>
    <property type="evidence" value="ECO:0007669"/>
    <property type="project" value="UniProtKB-UniRule"/>
</dbReference>
<evidence type="ECO:0000256" key="3">
    <source>
        <dbReference type="ARBA" id="ARBA00017876"/>
    </source>
</evidence>
<accession>A0A1Q2SKV4</accession>
<dbReference type="GO" id="GO:0065002">
    <property type="term" value="P:intracellular protein transmembrane transport"/>
    <property type="evidence" value="ECO:0007669"/>
    <property type="project" value="TreeGrafter"/>
</dbReference>
<dbReference type="RefSeq" id="WP_096526394.1">
    <property type="nucleotide sequence ID" value="NZ_AP014836.1"/>
</dbReference>
<name>A0A1Q2SKV4_9GAMM</name>
<protein>
    <recommendedName>
        <fullName evidence="3 11">Protein-export membrane protein SecG</fullName>
    </recommendedName>
</protein>
<feature type="region of interest" description="Disordered" evidence="12">
    <location>
        <begin position="98"/>
        <end position="149"/>
    </location>
</feature>
<evidence type="ECO:0000256" key="9">
    <source>
        <dbReference type="ARBA" id="ARBA00023010"/>
    </source>
</evidence>
<comment type="function">
    <text evidence="11">Involved in protein export. Participates in an early event of protein translocation.</text>
</comment>
<feature type="transmembrane region" description="Helical" evidence="11">
    <location>
        <begin position="51"/>
        <end position="73"/>
    </location>
</feature>
<reference evidence="13 14" key="1">
    <citation type="journal article" date="2017" name="ISME J.">
        <title>An acid-tolerant ammonia-oxidizing ?-proteobacterium from soil.</title>
        <authorList>
            <person name="Hayatsu M."/>
            <person name="Tago K."/>
            <person name="Uchiyama I."/>
            <person name="Toyoda A."/>
            <person name="Wang Y."/>
            <person name="Shimomura Y."/>
            <person name="Okubo T."/>
            <person name="Kurisu F."/>
            <person name="Hirono Y."/>
            <person name="Nonaka K."/>
            <person name="Akiyama H."/>
            <person name="Itoh T."/>
            <person name="Takami H."/>
        </authorList>
    </citation>
    <scope>NUCLEOTIDE SEQUENCE [LARGE SCALE GENOMIC DNA]</scope>
    <source>
        <strain evidence="13 14">TAO100</strain>
    </source>
</reference>
<dbReference type="OrthoDB" id="9813947at2"/>
<feature type="compositionally biased region" description="Polar residues" evidence="12">
    <location>
        <begin position="118"/>
        <end position="128"/>
    </location>
</feature>